<evidence type="ECO:0000256" key="1">
    <source>
        <dbReference type="ARBA" id="ARBA00006484"/>
    </source>
</evidence>
<dbReference type="Gene3D" id="3.40.50.720">
    <property type="entry name" value="NAD(P)-binding Rossmann-like Domain"/>
    <property type="match status" value="1"/>
</dbReference>
<dbReference type="Pfam" id="PF13561">
    <property type="entry name" value="adh_short_C2"/>
    <property type="match status" value="1"/>
</dbReference>
<dbReference type="RefSeq" id="WP_184811070.1">
    <property type="nucleotide sequence ID" value="NZ_JACHJQ010000003.1"/>
</dbReference>
<dbReference type="PANTHER" id="PTHR43669">
    <property type="entry name" value="5-KETO-D-GLUCONATE 5-REDUCTASE"/>
    <property type="match status" value="1"/>
</dbReference>
<dbReference type="SUPFAM" id="SSF51735">
    <property type="entry name" value="NAD(P)-binding Rossmann-fold domains"/>
    <property type="match status" value="1"/>
</dbReference>
<accession>A0A7W7VEA9</accession>
<keyword evidence="4" id="KW-1185">Reference proteome</keyword>
<dbReference type="PRINTS" id="PR00081">
    <property type="entry name" value="GDHRDH"/>
</dbReference>
<organism evidence="3 4">
    <name type="scientific">Actinophytocola algeriensis</name>
    <dbReference type="NCBI Taxonomy" id="1768010"/>
    <lineage>
        <taxon>Bacteria</taxon>
        <taxon>Bacillati</taxon>
        <taxon>Actinomycetota</taxon>
        <taxon>Actinomycetes</taxon>
        <taxon>Pseudonocardiales</taxon>
        <taxon>Pseudonocardiaceae</taxon>
    </lineage>
</organism>
<comment type="similarity">
    <text evidence="1">Belongs to the short-chain dehydrogenases/reductases (SDR) family.</text>
</comment>
<keyword evidence="2" id="KW-0560">Oxidoreductase</keyword>
<name>A0A7W7VEA9_9PSEU</name>
<dbReference type="CDD" id="cd05233">
    <property type="entry name" value="SDR_c"/>
    <property type="match status" value="1"/>
</dbReference>
<proteinExistence type="inferred from homology"/>
<evidence type="ECO:0000313" key="3">
    <source>
        <dbReference type="EMBL" id="MBB4906929.1"/>
    </source>
</evidence>
<evidence type="ECO:0000313" key="4">
    <source>
        <dbReference type="Proteomes" id="UP000520767"/>
    </source>
</evidence>
<reference evidence="3 4" key="1">
    <citation type="submission" date="2020-08" db="EMBL/GenBank/DDBJ databases">
        <title>Genomic Encyclopedia of Type Strains, Phase III (KMG-III): the genomes of soil and plant-associated and newly described type strains.</title>
        <authorList>
            <person name="Whitman W."/>
        </authorList>
    </citation>
    <scope>NUCLEOTIDE SEQUENCE [LARGE SCALE GENOMIC DNA]</scope>
    <source>
        <strain evidence="3 4">CECT 8960</strain>
    </source>
</reference>
<comment type="caution">
    <text evidence="3">The sequence shown here is derived from an EMBL/GenBank/DDBJ whole genome shotgun (WGS) entry which is preliminary data.</text>
</comment>
<dbReference type="PANTHER" id="PTHR43669:SF3">
    <property type="entry name" value="ALCOHOL DEHYDROGENASE, PUTATIVE (AFU_ORTHOLOGUE AFUA_3G03445)-RELATED"/>
    <property type="match status" value="1"/>
</dbReference>
<dbReference type="InterPro" id="IPR036291">
    <property type="entry name" value="NAD(P)-bd_dom_sf"/>
</dbReference>
<sequence length="254" mass="25868">MTKNAVIYGGGGAIGTAVATILAKQGVRVHLVGRTLERLQQAAGGIESVEVAVVDALDEAAVVAHAESVVERFGSLDISLNLVARGDVQGTPLIEMAAEDFLAPVANAARAHFNTARAAARIMTTRGSGVIVVLNSGSGHAGSPMMGGTGPADAALDSLCRNLAYETGPSGVRVVGVWVAGIPETLTPEKLGAVNPAMGTPEAHQGVLNHLASLRMTKRSPRLAEVAETVAFLASDHARGITGTFVNATGGMFT</sequence>
<dbReference type="Proteomes" id="UP000520767">
    <property type="component" value="Unassembled WGS sequence"/>
</dbReference>
<protein>
    <submittedName>
        <fullName evidence="3">NAD(P)-dependent dehydrogenase (Short-subunit alcohol dehydrogenase family)</fullName>
    </submittedName>
</protein>
<gene>
    <name evidence="3" type="ORF">FHR82_003149</name>
</gene>
<dbReference type="InterPro" id="IPR002347">
    <property type="entry name" value="SDR_fam"/>
</dbReference>
<dbReference type="GO" id="GO:0016491">
    <property type="term" value="F:oxidoreductase activity"/>
    <property type="evidence" value="ECO:0007669"/>
    <property type="project" value="UniProtKB-KW"/>
</dbReference>
<evidence type="ECO:0000256" key="2">
    <source>
        <dbReference type="ARBA" id="ARBA00023002"/>
    </source>
</evidence>
<dbReference type="EMBL" id="JACHJQ010000003">
    <property type="protein sequence ID" value="MBB4906929.1"/>
    <property type="molecule type" value="Genomic_DNA"/>
</dbReference>
<dbReference type="AlphaFoldDB" id="A0A7W7VEA9"/>